<dbReference type="Gene3D" id="1.10.1200.10">
    <property type="entry name" value="ACP-like"/>
    <property type="match status" value="1"/>
</dbReference>
<feature type="domain" description="Carrier" evidence="1">
    <location>
        <begin position="10"/>
        <end position="89"/>
    </location>
</feature>
<evidence type="ECO:0000313" key="2">
    <source>
        <dbReference type="EMBL" id="NYI06948.1"/>
    </source>
</evidence>
<evidence type="ECO:0000313" key="3">
    <source>
        <dbReference type="Proteomes" id="UP000567795"/>
    </source>
</evidence>
<dbReference type="EMBL" id="JACBZD010000001">
    <property type="protein sequence ID" value="NYI06948.1"/>
    <property type="molecule type" value="Genomic_DNA"/>
</dbReference>
<dbReference type="RefSeq" id="WP_179815450.1">
    <property type="nucleotide sequence ID" value="NZ_JACBZD010000001.1"/>
</dbReference>
<dbReference type="InterPro" id="IPR036736">
    <property type="entry name" value="ACP-like_sf"/>
</dbReference>
<protein>
    <submittedName>
        <fullName evidence="2">Acyl carrier protein</fullName>
    </submittedName>
</protein>
<sequence>MPETDGAEEITLRSRVRAAVAAVLRVTLDPERDAEPLAALFEQYDSLAVLDTVGEVERVFGVAVDLVDDDPRTSFASVAAIADLVRRKQADDAVLGGGF</sequence>
<organism evidence="2 3">
    <name type="scientific">Allostreptomyces psammosilenae</name>
    <dbReference type="NCBI Taxonomy" id="1892865"/>
    <lineage>
        <taxon>Bacteria</taxon>
        <taxon>Bacillati</taxon>
        <taxon>Actinomycetota</taxon>
        <taxon>Actinomycetes</taxon>
        <taxon>Kitasatosporales</taxon>
        <taxon>Streptomycetaceae</taxon>
        <taxon>Allostreptomyces</taxon>
    </lineage>
</organism>
<comment type="caution">
    <text evidence="2">The sequence shown here is derived from an EMBL/GenBank/DDBJ whole genome shotgun (WGS) entry which is preliminary data.</text>
</comment>
<dbReference type="AlphaFoldDB" id="A0A853A8U6"/>
<reference evidence="2 3" key="1">
    <citation type="submission" date="2020-07" db="EMBL/GenBank/DDBJ databases">
        <title>Sequencing the genomes of 1000 actinobacteria strains.</title>
        <authorList>
            <person name="Klenk H.-P."/>
        </authorList>
    </citation>
    <scope>NUCLEOTIDE SEQUENCE [LARGE SCALE GENOMIC DNA]</scope>
    <source>
        <strain evidence="2 3">DSM 42178</strain>
    </source>
</reference>
<proteinExistence type="predicted"/>
<accession>A0A853A8U6</accession>
<dbReference type="SUPFAM" id="SSF47336">
    <property type="entry name" value="ACP-like"/>
    <property type="match status" value="1"/>
</dbReference>
<keyword evidence="3" id="KW-1185">Reference proteome</keyword>
<name>A0A853A8U6_9ACTN</name>
<evidence type="ECO:0000259" key="1">
    <source>
        <dbReference type="PROSITE" id="PS50075"/>
    </source>
</evidence>
<dbReference type="InterPro" id="IPR009081">
    <property type="entry name" value="PP-bd_ACP"/>
</dbReference>
<dbReference type="PROSITE" id="PS50075">
    <property type="entry name" value="CARRIER"/>
    <property type="match status" value="1"/>
</dbReference>
<dbReference type="Proteomes" id="UP000567795">
    <property type="component" value="Unassembled WGS sequence"/>
</dbReference>
<gene>
    <name evidence="2" type="ORF">FHU37_003891</name>
</gene>